<comment type="caution">
    <text evidence="1">The sequence shown here is derived from an EMBL/GenBank/DDBJ whole genome shotgun (WGS) entry which is preliminary data.</text>
</comment>
<evidence type="ECO:0000313" key="1">
    <source>
        <dbReference type="EMBL" id="PIU37119.1"/>
    </source>
</evidence>
<dbReference type="NCBIfam" id="TIGR02436">
    <property type="entry name" value="four helix bundle protein"/>
    <property type="match status" value="1"/>
</dbReference>
<dbReference type="InterPro" id="IPR036583">
    <property type="entry name" value="23S_rRNA_IVS_sf"/>
</dbReference>
<protein>
    <submittedName>
        <fullName evidence="1">Four helix bundle protein</fullName>
    </submittedName>
</protein>
<dbReference type="Proteomes" id="UP000230184">
    <property type="component" value="Unassembled WGS sequence"/>
</dbReference>
<dbReference type="PANTHER" id="PTHR38471">
    <property type="entry name" value="FOUR HELIX BUNDLE PROTEIN"/>
    <property type="match status" value="1"/>
</dbReference>
<accession>A0A2M6YUE6</accession>
<gene>
    <name evidence="1" type="ORF">COT02_02605</name>
</gene>
<dbReference type="Pfam" id="PF05635">
    <property type="entry name" value="23S_rRNA_IVP"/>
    <property type="match status" value="1"/>
</dbReference>
<dbReference type="SUPFAM" id="SSF158446">
    <property type="entry name" value="IVS-encoded protein-like"/>
    <property type="match status" value="1"/>
</dbReference>
<reference evidence="2" key="1">
    <citation type="submission" date="2017-09" db="EMBL/GenBank/DDBJ databases">
        <title>Depth-based differentiation of microbial function through sediment-hosted aquifers and enrichment of novel symbionts in the deep terrestrial subsurface.</title>
        <authorList>
            <person name="Probst A.J."/>
            <person name="Ladd B."/>
            <person name="Jarett J.K."/>
            <person name="Geller-Mcgrath D.E."/>
            <person name="Sieber C.M.K."/>
            <person name="Emerson J.B."/>
            <person name="Anantharaman K."/>
            <person name="Thomas B.C."/>
            <person name="Malmstrom R."/>
            <person name="Stieglmeier M."/>
            <person name="Klingl A."/>
            <person name="Woyke T."/>
            <person name="Ryan C.M."/>
            <person name="Banfield J.F."/>
        </authorList>
    </citation>
    <scope>NUCLEOTIDE SEQUENCE [LARGE SCALE GENOMIC DNA]</scope>
</reference>
<dbReference type="EMBL" id="PEWY01000068">
    <property type="protein sequence ID" value="PIU37119.1"/>
    <property type="molecule type" value="Genomic_DNA"/>
</dbReference>
<dbReference type="PANTHER" id="PTHR38471:SF2">
    <property type="entry name" value="FOUR HELIX BUNDLE PROTEIN"/>
    <property type="match status" value="1"/>
</dbReference>
<proteinExistence type="predicted"/>
<organism evidence="1 2">
    <name type="scientific">Candidatus Roizmanbacteria bacterium CG07_land_8_20_14_0_80_34_15</name>
    <dbReference type="NCBI Taxonomy" id="1974849"/>
    <lineage>
        <taxon>Bacteria</taxon>
        <taxon>Candidatus Roizmaniibacteriota</taxon>
    </lineage>
</organism>
<name>A0A2M6YUE6_9BACT</name>
<sequence>MGSQYIPVKDLEIYSLARELSKLAWEFYSKLDWQTKKVIGDQFIESSDSVGANIVEGYSRYHCLDKIKFYYNSRASLSESKDHWLELLFERKIINENKYKKFKEIGERLAVKINNFIKSTYKQKLENK</sequence>
<dbReference type="InterPro" id="IPR012657">
    <property type="entry name" value="23S_rRNA-intervening_sequence"/>
</dbReference>
<evidence type="ECO:0000313" key="2">
    <source>
        <dbReference type="Proteomes" id="UP000230184"/>
    </source>
</evidence>
<dbReference type="AlphaFoldDB" id="A0A2M6YUE6"/>
<dbReference type="Gene3D" id="1.20.1440.60">
    <property type="entry name" value="23S rRNA-intervening sequence"/>
    <property type="match status" value="1"/>
</dbReference>